<dbReference type="PANTHER" id="PTHR48048">
    <property type="entry name" value="GLYCOSYLTRANSFERASE"/>
    <property type="match status" value="1"/>
</dbReference>
<proteinExistence type="inferred from homology"/>
<evidence type="ECO:0000256" key="2">
    <source>
        <dbReference type="ARBA" id="ARBA00022679"/>
    </source>
</evidence>
<dbReference type="Pfam" id="PF00201">
    <property type="entry name" value="UDPGT"/>
    <property type="match status" value="1"/>
</dbReference>
<dbReference type="FunFam" id="3.40.50.2000:FF:000056">
    <property type="entry name" value="Glycosyltransferase"/>
    <property type="match status" value="1"/>
</dbReference>
<protein>
    <submittedName>
        <fullName evidence="3">Uncharacterized protein</fullName>
    </submittedName>
</protein>
<dbReference type="EMBL" id="JAJAGQ010000020">
    <property type="protein sequence ID" value="KAJ8532054.1"/>
    <property type="molecule type" value="Genomic_DNA"/>
</dbReference>
<dbReference type="Gene3D" id="3.40.50.2000">
    <property type="entry name" value="Glycogen Phosphorylase B"/>
    <property type="match status" value="2"/>
</dbReference>
<evidence type="ECO:0000256" key="1">
    <source>
        <dbReference type="ARBA" id="ARBA00009995"/>
    </source>
</evidence>
<organism evidence="3 4">
    <name type="scientific">Anisodus acutangulus</name>
    <dbReference type="NCBI Taxonomy" id="402998"/>
    <lineage>
        <taxon>Eukaryota</taxon>
        <taxon>Viridiplantae</taxon>
        <taxon>Streptophyta</taxon>
        <taxon>Embryophyta</taxon>
        <taxon>Tracheophyta</taxon>
        <taxon>Spermatophyta</taxon>
        <taxon>Magnoliopsida</taxon>
        <taxon>eudicotyledons</taxon>
        <taxon>Gunneridae</taxon>
        <taxon>Pentapetalae</taxon>
        <taxon>asterids</taxon>
        <taxon>lamiids</taxon>
        <taxon>Solanales</taxon>
        <taxon>Solanaceae</taxon>
        <taxon>Solanoideae</taxon>
        <taxon>Hyoscyameae</taxon>
        <taxon>Anisodus</taxon>
    </lineage>
</organism>
<keyword evidence="4" id="KW-1185">Reference proteome</keyword>
<dbReference type="InterPro" id="IPR050481">
    <property type="entry name" value="UDP-glycosyltransf_plant"/>
</dbReference>
<evidence type="ECO:0000313" key="4">
    <source>
        <dbReference type="Proteomes" id="UP001152561"/>
    </source>
</evidence>
<dbReference type="GO" id="GO:0035251">
    <property type="term" value="F:UDP-glucosyltransferase activity"/>
    <property type="evidence" value="ECO:0007669"/>
    <property type="project" value="InterPro"/>
</dbReference>
<dbReference type="CDD" id="cd03784">
    <property type="entry name" value="GT1_Gtf-like"/>
    <property type="match status" value="1"/>
</dbReference>
<evidence type="ECO:0000313" key="3">
    <source>
        <dbReference type="EMBL" id="KAJ8532054.1"/>
    </source>
</evidence>
<dbReference type="PANTHER" id="PTHR48048:SF88">
    <property type="entry name" value="GLYCOSYLTRANSFERASE"/>
    <property type="match status" value="1"/>
</dbReference>
<dbReference type="InterPro" id="IPR002213">
    <property type="entry name" value="UDP_glucos_trans"/>
</dbReference>
<name>A0A9Q1L964_9SOLA</name>
<comment type="caution">
    <text evidence="3">The sequence shown here is derived from an EMBL/GenBank/DDBJ whole genome shotgun (WGS) entry which is preliminary data.</text>
</comment>
<keyword evidence="2" id="KW-0808">Transferase</keyword>
<dbReference type="OrthoDB" id="5835829at2759"/>
<dbReference type="AlphaFoldDB" id="A0A9Q1L964"/>
<reference evidence="4" key="1">
    <citation type="journal article" date="2023" name="Proc. Natl. Acad. Sci. U.S.A.">
        <title>Genomic and structural basis for evolution of tropane alkaloid biosynthesis.</title>
        <authorList>
            <person name="Wanga Y.-J."/>
            <person name="Taina T."/>
            <person name="Yua J.-Y."/>
            <person name="Lia J."/>
            <person name="Xua B."/>
            <person name="Chenc J."/>
            <person name="D'Auriad J.C."/>
            <person name="Huanga J.-P."/>
            <person name="Huanga S.-X."/>
        </authorList>
    </citation>
    <scope>NUCLEOTIDE SEQUENCE [LARGE SCALE GENOMIC DNA]</scope>
    <source>
        <strain evidence="4">cv. KIB-2019</strain>
    </source>
</reference>
<gene>
    <name evidence="3" type="ORF">K7X08_011977</name>
</gene>
<sequence>MGYSELVFIPGPGMGHLLSTLDMAKQLIDREDQLSITVLIITLRTGTTIPSLSSHYTSRIRLLELPQPETCVKMNSCTHPMLFMFEFISSYKDRVKDAVTEIFSSSSSVKLAGFVIGMFCTAMIDVANEFGVPSYLFYTAGAAMLGLQFHFQSSISVERRAIVLNYLESESEAPIRTYINPVPVKCLPWIILDNDESSIMFLDHARRFRETKGIMVNTFVELESHTLKALSDDEKIPPIYPVGPILNLGEDQVKKIANALESSGYRFLWSLRQPPPKDKLQLSSEFENLEEVLPEGFLQRSKGIGNVIGWAPQVDILSHPAVGEFVSHCGWNSTLESVHSGVSMETWPLYAEQQSNAFQLVKDLGMAVEIKMDYRKYLITETHQYL</sequence>
<dbReference type="Proteomes" id="UP001152561">
    <property type="component" value="Unassembled WGS sequence"/>
</dbReference>
<dbReference type="SUPFAM" id="SSF53756">
    <property type="entry name" value="UDP-Glycosyltransferase/glycogen phosphorylase"/>
    <property type="match status" value="1"/>
</dbReference>
<comment type="similarity">
    <text evidence="1">Belongs to the UDP-glycosyltransferase family.</text>
</comment>
<accession>A0A9Q1L964</accession>